<reference evidence="2 3" key="1">
    <citation type="submission" date="2023-08" db="EMBL/GenBank/DDBJ databases">
        <title>Microbacterium aquilitoris sp. nov. and Microbacterium gwkjibeachense sp. nov., isolated from beach.</title>
        <authorList>
            <person name="Lee S.D."/>
            <person name="Yang H."/>
            <person name="Kim I."/>
        </authorList>
    </citation>
    <scope>NUCLEOTIDE SEQUENCE [LARGE SCALE GENOMIC DNA]</scope>
    <source>
        <strain evidence="2 3">KSW-18</strain>
    </source>
</reference>
<feature type="transmembrane region" description="Helical" evidence="1">
    <location>
        <begin position="36"/>
        <end position="54"/>
    </location>
</feature>
<evidence type="ECO:0000313" key="3">
    <source>
        <dbReference type="Proteomes" id="UP001262835"/>
    </source>
</evidence>
<keyword evidence="3" id="KW-1185">Reference proteome</keyword>
<dbReference type="EMBL" id="JAUZVT010000001">
    <property type="protein sequence ID" value="MDT3330136.1"/>
    <property type="molecule type" value="Genomic_DNA"/>
</dbReference>
<feature type="transmembrane region" description="Helical" evidence="1">
    <location>
        <begin position="66"/>
        <end position="86"/>
    </location>
</feature>
<evidence type="ECO:0000256" key="1">
    <source>
        <dbReference type="SAM" id="Phobius"/>
    </source>
</evidence>
<name>A0ABU3GJS1_9MICO</name>
<keyword evidence="1" id="KW-0472">Membrane</keyword>
<evidence type="ECO:0000313" key="2">
    <source>
        <dbReference type="EMBL" id="MDT3330136.1"/>
    </source>
</evidence>
<dbReference type="Pfam" id="PF11457">
    <property type="entry name" value="DUF3021"/>
    <property type="match status" value="1"/>
</dbReference>
<protein>
    <submittedName>
        <fullName evidence="2">DUF3021 domain-containing protein</fullName>
    </submittedName>
</protein>
<dbReference type="Proteomes" id="UP001262835">
    <property type="component" value="Unassembled WGS sequence"/>
</dbReference>
<organism evidence="2 3">
    <name type="scientific">Microbacterium aquilitoris</name>
    <dbReference type="NCBI Taxonomy" id="3067307"/>
    <lineage>
        <taxon>Bacteria</taxon>
        <taxon>Bacillati</taxon>
        <taxon>Actinomycetota</taxon>
        <taxon>Actinomycetes</taxon>
        <taxon>Micrococcales</taxon>
        <taxon>Microbacteriaceae</taxon>
        <taxon>Microbacterium</taxon>
    </lineage>
</organism>
<feature type="transmembrane region" description="Helical" evidence="1">
    <location>
        <begin position="92"/>
        <end position="116"/>
    </location>
</feature>
<dbReference type="InterPro" id="IPR021560">
    <property type="entry name" value="DUF3021"/>
</dbReference>
<sequence>MKLPMRVMLSAAIALVVMTSIGIALLVQGDESNGRSTIAVGVIVAAVIATSLIYRVEPWSLVRQSAVHFALMTMTVLPALLLSGWFPLEDIWGYLAVVGVFLGTGVVLWGVLYVVFGKLIRPRARATDA</sequence>
<keyword evidence="1" id="KW-1133">Transmembrane helix</keyword>
<accession>A0ABU3GJS1</accession>
<comment type="caution">
    <text evidence="2">The sequence shown here is derived from an EMBL/GenBank/DDBJ whole genome shotgun (WGS) entry which is preliminary data.</text>
</comment>
<keyword evidence="1" id="KW-0812">Transmembrane</keyword>
<dbReference type="RefSeq" id="WP_311859220.1">
    <property type="nucleotide sequence ID" value="NZ_JAUZVT010000001.1"/>
</dbReference>
<gene>
    <name evidence="2" type="ORF">Q9S78_05585</name>
</gene>
<proteinExistence type="predicted"/>